<dbReference type="EMBL" id="FOLQ01000002">
    <property type="protein sequence ID" value="SFC85547.1"/>
    <property type="molecule type" value="Genomic_DNA"/>
</dbReference>
<keyword evidence="1" id="KW-0472">Membrane</keyword>
<proteinExistence type="predicted"/>
<protein>
    <submittedName>
        <fullName evidence="2">Uncharacterized protein</fullName>
    </submittedName>
</protein>
<feature type="transmembrane region" description="Helical" evidence="1">
    <location>
        <begin position="49"/>
        <end position="69"/>
    </location>
</feature>
<dbReference type="Proteomes" id="UP000198598">
    <property type="component" value="Unassembled WGS sequence"/>
</dbReference>
<keyword evidence="3" id="KW-1185">Reference proteome</keyword>
<dbReference type="RefSeq" id="WP_093824698.1">
    <property type="nucleotide sequence ID" value="NZ_FOLQ01000002.1"/>
</dbReference>
<feature type="transmembrane region" description="Helical" evidence="1">
    <location>
        <begin position="164"/>
        <end position="185"/>
    </location>
</feature>
<sequence>MVSQQERIFKVSHKALRLKWLMLLLLFASTIFVPFMIATSGQEYPDLSVAPIFWAAFGFIWVPLLVAYWRQTIRIELAGNHFTIKKLWQSPKQFDYKAILAHNERLEVDRGGTFSVLTVYLQTNYLSIDSNEFEEYDLLKESFGQYGKSIAYQKVLTLAERNRLRWMIAGLALFIAANITFGYVAHNPANPKPARLVPVTDIVDKIIEEQPKGRLKGVMISLRTHPAFSFYVSRRNYDVRLDTLKWAITTQKPIELLIRESDYRKKLIKTEPLTVGDKYDNYKQILVFGVSQDGAVHIKTSKPVVEPIHTNPGQRTFLLSVLLLFCWTGWAYVDRHKVLRAN</sequence>
<reference evidence="2 3" key="1">
    <citation type="submission" date="2016-10" db="EMBL/GenBank/DDBJ databases">
        <authorList>
            <person name="de Groot N.N."/>
        </authorList>
    </citation>
    <scope>NUCLEOTIDE SEQUENCE [LARGE SCALE GENOMIC DNA]</scope>
    <source>
        <strain evidence="2 3">DSM 26130</strain>
    </source>
</reference>
<accession>A0A1I1MJG6</accession>
<dbReference type="STRING" id="662367.SAMN05216167_102600"/>
<keyword evidence="1" id="KW-1133">Transmembrane helix</keyword>
<dbReference type="AlphaFoldDB" id="A0A1I1MJG6"/>
<gene>
    <name evidence="2" type="ORF">SAMN05216167_102600</name>
</gene>
<keyword evidence="1" id="KW-0812">Transmembrane</keyword>
<evidence type="ECO:0000256" key="1">
    <source>
        <dbReference type="SAM" id="Phobius"/>
    </source>
</evidence>
<evidence type="ECO:0000313" key="2">
    <source>
        <dbReference type="EMBL" id="SFC85547.1"/>
    </source>
</evidence>
<feature type="transmembrane region" description="Helical" evidence="1">
    <location>
        <begin position="20"/>
        <end position="37"/>
    </location>
</feature>
<name>A0A1I1MJG6_9BACT</name>
<dbReference type="OrthoDB" id="933853at2"/>
<organism evidence="2 3">
    <name type="scientific">Spirosoma endophyticum</name>
    <dbReference type="NCBI Taxonomy" id="662367"/>
    <lineage>
        <taxon>Bacteria</taxon>
        <taxon>Pseudomonadati</taxon>
        <taxon>Bacteroidota</taxon>
        <taxon>Cytophagia</taxon>
        <taxon>Cytophagales</taxon>
        <taxon>Cytophagaceae</taxon>
        <taxon>Spirosoma</taxon>
    </lineage>
</organism>
<evidence type="ECO:0000313" key="3">
    <source>
        <dbReference type="Proteomes" id="UP000198598"/>
    </source>
</evidence>
<feature type="transmembrane region" description="Helical" evidence="1">
    <location>
        <begin position="316"/>
        <end position="333"/>
    </location>
</feature>